<comment type="similarity">
    <text evidence="1">Belongs to the TolB family.</text>
</comment>
<reference evidence="2" key="2">
    <citation type="submission" date="2022-01" db="EMBL/GenBank/DDBJ databases">
        <authorList>
            <person name="Zivanovic Y."/>
            <person name="Moreira D."/>
            <person name="Lopez-Garcia P."/>
        </authorList>
    </citation>
    <scope>NUCLEOTIDE SEQUENCE</scope>
    <source>
        <strain evidence="2">G9</strain>
    </source>
</reference>
<dbReference type="PANTHER" id="PTHR36842">
    <property type="entry name" value="PROTEIN TOLB HOMOLOG"/>
    <property type="match status" value="1"/>
</dbReference>
<dbReference type="Proteomes" id="UP001154265">
    <property type="component" value="Unassembled WGS sequence"/>
</dbReference>
<protein>
    <submittedName>
        <fullName evidence="2">Biopolymer transporter</fullName>
    </submittedName>
</protein>
<reference evidence="2" key="1">
    <citation type="journal article" date="2022" name="Genome Biol. Evol.">
        <title>A New Gene Family Diagnostic for Intracellular Biomineralization of Amorphous Ca Carbonates by Cyanobacteria.</title>
        <authorList>
            <person name="Benzerara K."/>
            <person name="Duprat E."/>
            <person name="Bitard-Feildel T."/>
            <person name="Caumes G."/>
            <person name="Cassier-Chauvat C."/>
            <person name="Chauvat F."/>
            <person name="Dezi M."/>
            <person name="Diop S.I."/>
            <person name="Gaschignard G."/>
            <person name="Gorgen S."/>
            <person name="Gugger M."/>
            <person name="Lopez-Garcia P."/>
            <person name="Millet M."/>
            <person name="Skouri-Panet F."/>
            <person name="Moreira D."/>
            <person name="Callebaut I."/>
        </authorList>
    </citation>
    <scope>NUCLEOTIDE SEQUENCE</scope>
    <source>
        <strain evidence="2">G9</strain>
    </source>
</reference>
<dbReference type="SUPFAM" id="SSF82171">
    <property type="entry name" value="DPP6 N-terminal domain-like"/>
    <property type="match status" value="1"/>
</dbReference>
<dbReference type="Pfam" id="PF07676">
    <property type="entry name" value="PD40"/>
    <property type="match status" value="3"/>
</dbReference>
<organism evidence="2 3">
    <name type="scientific">Candidatus Synechococcus calcipolaris G9</name>
    <dbReference type="NCBI Taxonomy" id="1497997"/>
    <lineage>
        <taxon>Bacteria</taxon>
        <taxon>Bacillati</taxon>
        <taxon>Cyanobacteriota</taxon>
        <taxon>Cyanophyceae</taxon>
        <taxon>Synechococcales</taxon>
        <taxon>Synechococcaceae</taxon>
        <taxon>Synechococcus</taxon>
    </lineage>
</organism>
<accession>A0ABT6EWI8</accession>
<dbReference type="InterPro" id="IPR011659">
    <property type="entry name" value="WD40"/>
</dbReference>
<proteinExistence type="inferred from homology"/>
<evidence type="ECO:0000256" key="1">
    <source>
        <dbReference type="ARBA" id="ARBA00009820"/>
    </source>
</evidence>
<keyword evidence="3" id="KW-1185">Reference proteome</keyword>
<dbReference type="InterPro" id="IPR011042">
    <property type="entry name" value="6-blade_b-propeller_TolB-like"/>
</dbReference>
<dbReference type="EMBL" id="JAKKUT010000001">
    <property type="protein sequence ID" value="MDG2989478.1"/>
    <property type="molecule type" value="Genomic_DNA"/>
</dbReference>
<dbReference type="Gene3D" id="2.120.10.30">
    <property type="entry name" value="TolB, C-terminal domain"/>
    <property type="match status" value="1"/>
</dbReference>
<dbReference type="RefSeq" id="WP_277865401.1">
    <property type="nucleotide sequence ID" value="NZ_JAKKUT010000001.1"/>
</dbReference>
<evidence type="ECO:0000313" key="2">
    <source>
        <dbReference type="EMBL" id="MDG2989478.1"/>
    </source>
</evidence>
<name>A0ABT6EWI8_9SYNE</name>
<gene>
    <name evidence="2" type="ORF">L3556_00810</name>
</gene>
<comment type="caution">
    <text evidence="2">The sequence shown here is derived from an EMBL/GenBank/DDBJ whole genome shotgun (WGS) entry which is preliminary data.</text>
</comment>
<evidence type="ECO:0000313" key="3">
    <source>
        <dbReference type="Proteomes" id="UP001154265"/>
    </source>
</evidence>
<dbReference type="PANTHER" id="PTHR36842:SF2">
    <property type="entry name" value="SLR0505 PROTEIN"/>
    <property type="match status" value="1"/>
</dbReference>
<sequence length="155" mass="17479">MAWLVLAGCQDLQGFMPPPVIEGAGINSQQADEHPSLSADGRYLAFASDRLQSRNIYLYDLETRQFLPLPNLNRQNSSQDQPSLSANGRFIAYISTERGRPDVFVYDRQTNQPQLISQAVQGITRFPTISGDGRFVAYQSSERGQWHIEIFDRGQ</sequence>